<dbReference type="InterPro" id="IPR014506">
    <property type="entry name" value="UCP020479_CheW"/>
</dbReference>
<evidence type="ECO:0000313" key="4">
    <source>
        <dbReference type="Proteomes" id="UP001528823"/>
    </source>
</evidence>
<protein>
    <submittedName>
        <fullName evidence="3">Chemotaxis protein CheW</fullName>
    </submittedName>
</protein>
<evidence type="ECO:0000256" key="1">
    <source>
        <dbReference type="SAM" id="MobiDB-lite"/>
    </source>
</evidence>
<keyword evidence="4" id="KW-1185">Reference proteome</keyword>
<evidence type="ECO:0000259" key="2">
    <source>
        <dbReference type="PROSITE" id="PS50851"/>
    </source>
</evidence>
<dbReference type="InterPro" id="IPR036061">
    <property type="entry name" value="CheW-like_dom_sf"/>
</dbReference>
<dbReference type="SUPFAM" id="SSF50341">
    <property type="entry name" value="CheW-like"/>
    <property type="match status" value="1"/>
</dbReference>
<dbReference type="InterPro" id="IPR002545">
    <property type="entry name" value="CheW-lke_dom"/>
</dbReference>
<feature type="compositionally biased region" description="Low complexity" evidence="1">
    <location>
        <begin position="65"/>
        <end position="74"/>
    </location>
</feature>
<dbReference type="RefSeq" id="WP_274687892.1">
    <property type="nucleotide sequence ID" value="NZ_JAPMOU010000005.1"/>
</dbReference>
<feature type="compositionally biased region" description="Polar residues" evidence="1">
    <location>
        <begin position="38"/>
        <end position="64"/>
    </location>
</feature>
<evidence type="ECO:0000313" key="3">
    <source>
        <dbReference type="EMBL" id="MDE1461529.1"/>
    </source>
</evidence>
<dbReference type="EMBL" id="JAPMOU010000005">
    <property type="protein sequence ID" value="MDE1461529.1"/>
    <property type="molecule type" value="Genomic_DNA"/>
</dbReference>
<dbReference type="Pfam" id="PF01584">
    <property type="entry name" value="CheW"/>
    <property type="match status" value="1"/>
</dbReference>
<dbReference type="PIRSF" id="PIRSF020479">
    <property type="entry name" value="UCP020479_CheW"/>
    <property type="match status" value="1"/>
</dbReference>
<dbReference type="PROSITE" id="PS50851">
    <property type="entry name" value="CHEW"/>
    <property type="match status" value="1"/>
</dbReference>
<feature type="region of interest" description="Disordered" evidence="1">
    <location>
        <begin position="1"/>
        <end position="78"/>
    </location>
</feature>
<proteinExistence type="predicted"/>
<feature type="domain" description="CheW-like" evidence="2">
    <location>
        <begin position="151"/>
        <end position="288"/>
    </location>
</feature>
<reference evidence="3 4" key="1">
    <citation type="submission" date="2022-11" db="EMBL/GenBank/DDBJ databases">
        <title>Spartinivicinus poritis sp. nov., isolated from scleractinian coral Porites lutea.</title>
        <authorList>
            <person name="Zhang G."/>
            <person name="Cai L."/>
            <person name="Wei Q."/>
        </authorList>
    </citation>
    <scope>NUCLEOTIDE SEQUENCE [LARGE SCALE GENOMIC DNA]</scope>
    <source>
        <strain evidence="3 4">A2-2</strain>
    </source>
</reference>
<dbReference type="SMART" id="SM00260">
    <property type="entry name" value="CheW"/>
    <property type="match status" value="1"/>
</dbReference>
<comment type="caution">
    <text evidence="3">The sequence shown here is derived from an EMBL/GenBank/DDBJ whole genome shotgun (WGS) entry which is preliminary data.</text>
</comment>
<accession>A0ABT5U594</accession>
<organism evidence="3 4">
    <name type="scientific">Spartinivicinus poritis</name>
    <dbReference type="NCBI Taxonomy" id="2994640"/>
    <lineage>
        <taxon>Bacteria</taxon>
        <taxon>Pseudomonadati</taxon>
        <taxon>Pseudomonadota</taxon>
        <taxon>Gammaproteobacteria</taxon>
        <taxon>Oceanospirillales</taxon>
        <taxon>Zooshikellaceae</taxon>
        <taxon>Spartinivicinus</taxon>
    </lineage>
</organism>
<gene>
    <name evidence="3" type="ORF">ORQ98_06065</name>
</gene>
<name>A0ABT5U594_9GAMM</name>
<sequence>MKPLEGSKPSANDTLEDYLSDLLHDNHGMTEPVPDKLLSTQQTQQNDGHSAKDVSSVTKEALTTQPQAPSSQQPKAVTATRQLPEVLLPQQVLTPPVEALQQTIAAPELDTVTDLQKLQKASLAELIIAKAQSAPPITAVEQGRPAWAEKPFECLLFNVAGLTLAVPLVCLGGVYLFNDSVTQVVGQPEWVLGLYKHHDQSLSVVDTAWWVMPERYKTQTIENYHYIISIDKTRWGIAVHDLAHAVRISPDAVKWRTKRTQRPWLAGIVIDEMCALLDIAKLAQLFDEQASLNRSSNTEATDSKDDGYVAKK</sequence>
<dbReference type="Proteomes" id="UP001528823">
    <property type="component" value="Unassembled WGS sequence"/>
</dbReference>